<comment type="subunit">
    <text evidence="6">Homodimer.</text>
</comment>
<evidence type="ECO:0000259" key="7">
    <source>
        <dbReference type="SMART" id="SM00968"/>
    </source>
</evidence>
<feature type="binding site" evidence="6">
    <location>
        <begin position="32"/>
        <end position="39"/>
    </location>
    <ligand>
        <name>ATP</name>
        <dbReference type="ChEBI" id="CHEBI:30616"/>
    </ligand>
</feature>
<dbReference type="InterPro" id="IPR027417">
    <property type="entry name" value="P-loop_NTPase"/>
</dbReference>
<dbReference type="InterPro" id="IPR036277">
    <property type="entry name" value="SMC_hinge_sf"/>
</dbReference>
<dbReference type="GO" id="GO:0005694">
    <property type="term" value="C:chromosome"/>
    <property type="evidence" value="ECO:0007669"/>
    <property type="project" value="InterPro"/>
</dbReference>
<sequence length="1151" mass="130933">MVYIERIKLKRFKSFRYADIPLSKGFVCLAGPNGSGKSNVCDALRFALGENSLKSLRAKKVADLITHGSEKAEIYIQFDGEQKHELKRAIRRDGKTLYKFDGKRMTRTDAIDELSRIGIRAGNHNVIAQGEVERIVDINPKERREIIDGVAGISEFEEKKKEALSELAKVEQKINDAMIVLKEREGFLTELEKEKNDALRYNEINAGLRKYRGSLIFIELKKVEKEFTRATNKYLELKSQEEEVSRKLAGIDSKIKELENQKNGITQQINEKAEREKSSLVTEVEQLKTAINLAMGSREQKEREVERIKQRINSLENEKISLNAKMIQLAQDSAGLKEKLSDVDRQILAFLNERDKASKGDAALGNKFYEAKLRSTNLLKQLEERRERIRNLELDVEKLASKKQFSEMELNRLGSQAPSEKTERESELSHDMEELGKACKEIDSQLNSLFEKEKELNQKLPTTERMLLEVKEKNVTLASKLQFLKESPENQGVKSLLELKKNGMLPGIYGTVGELCRFEEGYSTAIEAATGHRLNYIVVEDIDTAAKAIEYLKKTKAGRCTFIPLDIKARFITDEQRELSKKEGSRGFLLDVVSFDSKYSNVFQFVFGDTLLVDDINSGKKIGIGRIRMITIEGDLMEASGAITGGVVRRVSSTAKEKAEAEGLNSQLEALKAERDEIVNSLYSLREEMSKKRREKSELEVKFKGMELELSHIRETKNRERKGREFYEASVSSLKQEMERISKELSDKNADLEKLRNDVAELQKANEETVKQIDAEKEEQFKKKMGEFEKQLNDFNSVKSSHEAELAKCSAELDVMRKRAQSIDDECEPLRKDLNTMRSDIKELETSLVLNNKLYEDKSAKIKNVSSDLERLFEERNGIDRQIEALALEKGKSGFNYERFFKDLTRYEVTKSNLETRLADLKTEVASYQDIEQVEGAKEEIEAKIAEGDQQLAALGNVNLKAPELYEEKSRDIKEIREKSDKLAEEKRAVQAMIDEIETKKSAIFLETFEVVRKNFVKLFGYAFKVGEGDLVLQNPTLPLESGLQIQVKTEKGELQYIESKSGGEKSLLTLMFIFAIHMCKPAPFYLLDEADASLDKENSLKLSNLLKELSNGTQFIVVTHNDAVLTSADTAIGVTRTREGSKIVGVKFNT</sequence>
<gene>
    <name evidence="6" type="primary">smc</name>
    <name evidence="8" type="ORF">Sv326_0658</name>
</gene>
<keyword evidence="2 6" id="KW-0547">Nucleotide-binding</keyword>
<dbReference type="AlphaFoldDB" id="A0A7D5XEX2"/>
<dbReference type="NCBIfam" id="TIGR02168">
    <property type="entry name" value="SMC_prok_B"/>
    <property type="match status" value="1"/>
</dbReference>
<dbReference type="GO" id="GO:0005737">
    <property type="term" value="C:cytoplasm"/>
    <property type="evidence" value="ECO:0007669"/>
    <property type="project" value="UniProtKB-SubCell"/>
</dbReference>
<dbReference type="GO" id="GO:0030261">
    <property type="term" value="P:chromosome condensation"/>
    <property type="evidence" value="ECO:0007669"/>
    <property type="project" value="InterPro"/>
</dbReference>
<feature type="coiled-coil region" evidence="6">
    <location>
        <begin position="220"/>
        <end position="332"/>
    </location>
</feature>
<evidence type="ECO:0000256" key="4">
    <source>
        <dbReference type="ARBA" id="ARBA00023054"/>
    </source>
</evidence>
<dbReference type="GO" id="GO:0003677">
    <property type="term" value="F:DNA binding"/>
    <property type="evidence" value="ECO:0007669"/>
    <property type="project" value="UniProtKB-UniRule"/>
</dbReference>
<evidence type="ECO:0000313" key="9">
    <source>
        <dbReference type="Proteomes" id="UP000510821"/>
    </source>
</evidence>
<dbReference type="Pfam" id="PF06470">
    <property type="entry name" value="SMC_hinge"/>
    <property type="match status" value="1"/>
</dbReference>
<dbReference type="GO" id="GO:0006260">
    <property type="term" value="P:DNA replication"/>
    <property type="evidence" value="ECO:0007669"/>
    <property type="project" value="UniProtKB-UniRule"/>
</dbReference>
<keyword evidence="3 6" id="KW-0067">ATP-binding</keyword>
<keyword evidence="5 6" id="KW-0238">DNA-binding</keyword>
<dbReference type="PANTHER" id="PTHR43977">
    <property type="entry name" value="STRUCTURAL MAINTENANCE OF CHROMOSOMES PROTEIN 3"/>
    <property type="match status" value="1"/>
</dbReference>
<proteinExistence type="inferred from homology"/>
<dbReference type="Pfam" id="PF02463">
    <property type="entry name" value="SMC_N"/>
    <property type="match status" value="1"/>
</dbReference>
<evidence type="ECO:0000256" key="6">
    <source>
        <dbReference type="HAMAP-Rule" id="MF_01894"/>
    </source>
</evidence>
<comment type="domain">
    <text evidence="6">Contains large globular domains required for ATP hydrolysis at each terminus and a third globular domain forming a flexible hinge near the middle of the molecule. These domains are separated by coiled-coil structures.</text>
</comment>
<dbReference type="KEGG" id="flt:Sv326_0658"/>
<organism evidence="8 9">
    <name type="scientific">Fermentimicrarchaeum limneticum</name>
    <dbReference type="NCBI Taxonomy" id="2795018"/>
    <lineage>
        <taxon>Archaea</taxon>
        <taxon>Candidatus Micrarchaeota</taxon>
        <taxon>Candidatus Fermentimicrarchaeales</taxon>
        <taxon>Candidatus Fermentimicrarchaeaceae</taxon>
        <taxon>Candidatus Fermentimicrarchaeum</taxon>
    </lineage>
</organism>
<feature type="coiled-coil region" evidence="6">
    <location>
        <begin position="153"/>
        <end position="180"/>
    </location>
</feature>
<feature type="coiled-coil region" evidence="6">
    <location>
        <begin position="654"/>
        <end position="819"/>
    </location>
</feature>
<dbReference type="SUPFAM" id="SSF52540">
    <property type="entry name" value="P-loop containing nucleoside triphosphate hydrolases"/>
    <property type="match status" value="1"/>
</dbReference>
<protein>
    <recommendedName>
        <fullName evidence="6">Chromosome partition protein Smc</fullName>
    </recommendedName>
</protein>
<dbReference type="GO" id="GO:0005524">
    <property type="term" value="F:ATP binding"/>
    <property type="evidence" value="ECO:0007669"/>
    <property type="project" value="UniProtKB-UniRule"/>
</dbReference>
<dbReference type="InterPro" id="IPR003395">
    <property type="entry name" value="RecF/RecN/SMC_N"/>
</dbReference>
<evidence type="ECO:0000256" key="3">
    <source>
        <dbReference type="ARBA" id="ARBA00022840"/>
    </source>
</evidence>
<feature type="domain" description="SMC hinge" evidence="7">
    <location>
        <begin position="506"/>
        <end position="623"/>
    </location>
</feature>
<dbReference type="GO" id="GO:0007059">
    <property type="term" value="P:chromosome segregation"/>
    <property type="evidence" value="ECO:0007669"/>
    <property type="project" value="UniProtKB-UniRule"/>
</dbReference>
<evidence type="ECO:0000256" key="2">
    <source>
        <dbReference type="ARBA" id="ARBA00022741"/>
    </source>
</evidence>
<keyword evidence="4 6" id="KW-0175">Coiled coil</keyword>
<comment type="subcellular location">
    <subcellularLocation>
        <location evidence="6">Cytoplasm</location>
    </subcellularLocation>
</comment>
<name>A0A7D5XEX2_FERL1</name>
<keyword evidence="1 6" id="KW-0963">Cytoplasm</keyword>
<feature type="coiled-coil region" evidence="6">
    <location>
        <begin position="855"/>
        <end position="1000"/>
    </location>
</feature>
<dbReference type="InterPro" id="IPR024704">
    <property type="entry name" value="SMC"/>
</dbReference>
<evidence type="ECO:0000313" key="8">
    <source>
        <dbReference type="EMBL" id="QLJ52833.1"/>
    </source>
</evidence>
<dbReference type="Gene3D" id="3.30.70.1620">
    <property type="match status" value="1"/>
</dbReference>
<dbReference type="EMBL" id="CP058998">
    <property type="protein sequence ID" value="QLJ52833.1"/>
    <property type="molecule type" value="Genomic_DNA"/>
</dbReference>
<dbReference type="GO" id="GO:0016887">
    <property type="term" value="F:ATP hydrolysis activity"/>
    <property type="evidence" value="ECO:0007669"/>
    <property type="project" value="InterPro"/>
</dbReference>
<dbReference type="Gene3D" id="3.40.50.300">
    <property type="entry name" value="P-loop containing nucleotide triphosphate hydrolases"/>
    <property type="match status" value="2"/>
</dbReference>
<dbReference type="Gene3D" id="1.20.1060.20">
    <property type="match status" value="1"/>
</dbReference>
<evidence type="ECO:0000256" key="1">
    <source>
        <dbReference type="ARBA" id="ARBA00022490"/>
    </source>
</evidence>
<reference evidence="9" key="1">
    <citation type="submission" date="2020-07" db="EMBL/GenBank/DDBJ databases">
        <title>Metabolic diversity and evolutionary history of the archaeal phylum ###Micrarchaeota### uncovered from a freshwater lake metagenome.</title>
        <authorList>
            <person name="Kadnikov V.V."/>
            <person name="Savvichev A.S."/>
            <person name="Mardanov A.V."/>
            <person name="Beletsky A.V."/>
            <person name="Chupakov A.V."/>
            <person name="Kokryatskaya N.M."/>
            <person name="Pimenov N.V."/>
            <person name="Ravin N.V."/>
        </authorList>
    </citation>
    <scope>NUCLEOTIDE SEQUENCE [LARGE SCALE GENOMIC DNA]</scope>
</reference>
<accession>A0A7D5XEX2</accession>
<dbReference type="Proteomes" id="UP000510821">
    <property type="component" value="Chromosome"/>
</dbReference>
<dbReference type="InterPro" id="IPR011890">
    <property type="entry name" value="SMC_prok"/>
</dbReference>
<dbReference type="NCBIfam" id="TIGR02169">
    <property type="entry name" value="SMC_prok_A"/>
    <property type="match status" value="1"/>
</dbReference>
<comment type="function">
    <text evidence="6">Required for chromosome condensation and partitioning.</text>
</comment>
<comment type="similarity">
    <text evidence="6">Belongs to the SMC family.</text>
</comment>
<dbReference type="InterPro" id="IPR010935">
    <property type="entry name" value="SMC_hinge"/>
</dbReference>
<dbReference type="GO" id="GO:0007062">
    <property type="term" value="P:sister chromatid cohesion"/>
    <property type="evidence" value="ECO:0007669"/>
    <property type="project" value="InterPro"/>
</dbReference>
<dbReference type="PIRSF" id="PIRSF005719">
    <property type="entry name" value="SMC"/>
    <property type="match status" value="1"/>
</dbReference>
<dbReference type="SMART" id="SM00968">
    <property type="entry name" value="SMC_hinge"/>
    <property type="match status" value="1"/>
</dbReference>
<feature type="coiled-coil region" evidence="6">
    <location>
        <begin position="372"/>
        <end position="409"/>
    </location>
</feature>
<evidence type="ECO:0000256" key="5">
    <source>
        <dbReference type="ARBA" id="ARBA00023125"/>
    </source>
</evidence>
<dbReference type="SUPFAM" id="SSF75553">
    <property type="entry name" value="Smc hinge domain"/>
    <property type="match status" value="1"/>
</dbReference>
<dbReference type="HAMAP" id="MF_01894">
    <property type="entry name" value="Smc_prok"/>
    <property type="match status" value="1"/>
</dbReference>